<name>A0A8S3JAX3_9BILA</name>
<dbReference type="GO" id="GO:0050839">
    <property type="term" value="F:cell adhesion molecule binding"/>
    <property type="evidence" value="ECO:0007669"/>
    <property type="project" value="TreeGrafter"/>
</dbReference>
<feature type="domain" description="Dilute" evidence="1">
    <location>
        <begin position="25"/>
        <end position="129"/>
    </location>
</feature>
<evidence type="ECO:0000259" key="1">
    <source>
        <dbReference type="PROSITE" id="PS51126"/>
    </source>
</evidence>
<feature type="non-terminal residue" evidence="2">
    <location>
        <position position="1"/>
    </location>
</feature>
<dbReference type="EMBL" id="CAJOBI010341690">
    <property type="protein sequence ID" value="CAF5213802.1"/>
    <property type="molecule type" value="Genomic_DNA"/>
</dbReference>
<organism evidence="2 3">
    <name type="scientific">Rotaria magnacalcarata</name>
    <dbReference type="NCBI Taxonomy" id="392030"/>
    <lineage>
        <taxon>Eukaryota</taxon>
        <taxon>Metazoa</taxon>
        <taxon>Spiralia</taxon>
        <taxon>Gnathifera</taxon>
        <taxon>Rotifera</taxon>
        <taxon>Eurotatoria</taxon>
        <taxon>Bdelloidea</taxon>
        <taxon>Philodinida</taxon>
        <taxon>Philodinidae</taxon>
        <taxon>Rotaria</taxon>
    </lineage>
</organism>
<dbReference type="InterPro" id="IPR028842">
    <property type="entry name" value="Afadin"/>
</dbReference>
<sequence length="129" mass="15357">MTLRHRLSPYGKPNFPLVQKQENIISLLYRIEDMINTKIEECHEHGGYLAYWIANTSELLYFIKQDRDISKISHDIQDRLAECVQRLFRYLTHLVQNELDKYLISFTNPQDDVERDVYIAFEETSSTNT</sequence>
<dbReference type="GO" id="GO:0032880">
    <property type="term" value="P:regulation of protein localization"/>
    <property type="evidence" value="ECO:0007669"/>
    <property type="project" value="TreeGrafter"/>
</dbReference>
<dbReference type="AlphaFoldDB" id="A0A8S3JAX3"/>
<dbReference type="PANTHER" id="PTHR10398">
    <property type="entry name" value="AFADIN"/>
    <property type="match status" value="1"/>
</dbReference>
<evidence type="ECO:0000313" key="2">
    <source>
        <dbReference type="EMBL" id="CAF5213802.1"/>
    </source>
</evidence>
<evidence type="ECO:0000313" key="3">
    <source>
        <dbReference type="Proteomes" id="UP000676336"/>
    </source>
</evidence>
<comment type="caution">
    <text evidence="2">The sequence shown here is derived from an EMBL/GenBank/DDBJ whole genome shotgun (WGS) entry which is preliminary data.</text>
</comment>
<dbReference type="InterPro" id="IPR002710">
    <property type="entry name" value="Dilute_dom"/>
</dbReference>
<proteinExistence type="predicted"/>
<dbReference type="PANTHER" id="PTHR10398:SF2">
    <property type="entry name" value="AFADIN"/>
    <property type="match status" value="1"/>
</dbReference>
<accession>A0A8S3JAX3</accession>
<reference evidence="2" key="1">
    <citation type="submission" date="2021-02" db="EMBL/GenBank/DDBJ databases">
        <authorList>
            <person name="Nowell W R."/>
        </authorList>
    </citation>
    <scope>NUCLEOTIDE SEQUENCE</scope>
</reference>
<dbReference type="GO" id="GO:0005912">
    <property type="term" value="C:adherens junction"/>
    <property type="evidence" value="ECO:0007669"/>
    <property type="project" value="TreeGrafter"/>
</dbReference>
<dbReference type="PROSITE" id="PS51126">
    <property type="entry name" value="DILUTE"/>
    <property type="match status" value="1"/>
</dbReference>
<gene>
    <name evidence="2" type="ORF">SMN809_LOCUS79126</name>
</gene>
<protein>
    <recommendedName>
        <fullName evidence="1">Dilute domain-containing protein</fullName>
    </recommendedName>
</protein>
<dbReference type="Proteomes" id="UP000676336">
    <property type="component" value="Unassembled WGS sequence"/>
</dbReference>